<accession>A0ABT1JM27</accession>
<dbReference type="SMART" id="SM00052">
    <property type="entry name" value="EAL"/>
    <property type="match status" value="1"/>
</dbReference>
<feature type="transmembrane region" description="Helical" evidence="2">
    <location>
        <begin position="59"/>
        <end position="78"/>
    </location>
</feature>
<dbReference type="SUPFAM" id="SSF55073">
    <property type="entry name" value="Nucleotide cyclase"/>
    <property type="match status" value="1"/>
</dbReference>
<gene>
    <name evidence="5" type="ORF">G443_003662</name>
</gene>
<dbReference type="NCBIfam" id="TIGR00254">
    <property type="entry name" value="GGDEF"/>
    <property type="match status" value="1"/>
</dbReference>
<comment type="caution">
    <text evidence="5">The sequence shown here is derived from an EMBL/GenBank/DDBJ whole genome shotgun (WGS) entry which is preliminary data.</text>
</comment>
<evidence type="ECO:0000256" key="1">
    <source>
        <dbReference type="SAM" id="MobiDB-lite"/>
    </source>
</evidence>
<dbReference type="CDD" id="cd01949">
    <property type="entry name" value="GGDEF"/>
    <property type="match status" value="1"/>
</dbReference>
<dbReference type="PROSITE" id="PS50887">
    <property type="entry name" value="GGDEF"/>
    <property type="match status" value="1"/>
</dbReference>
<dbReference type="InterPro" id="IPR043128">
    <property type="entry name" value="Rev_trsase/Diguanyl_cyclase"/>
</dbReference>
<evidence type="ECO:0000313" key="6">
    <source>
        <dbReference type="Proteomes" id="UP000791080"/>
    </source>
</evidence>
<evidence type="ECO:0000313" key="5">
    <source>
        <dbReference type="EMBL" id="MCP2333392.1"/>
    </source>
</evidence>
<reference evidence="5 6" key="2">
    <citation type="submission" date="2022-06" db="EMBL/GenBank/DDBJ databases">
        <title>Genomic Encyclopedia of Type Strains, Phase I: the one thousand microbial genomes (KMG-I) project.</title>
        <authorList>
            <person name="Kyrpides N."/>
        </authorList>
    </citation>
    <scope>NUCLEOTIDE SEQUENCE [LARGE SCALE GENOMIC DNA]</scope>
    <source>
        <strain evidence="5 6">DSM 43889</strain>
    </source>
</reference>
<feature type="domain" description="GGDEF" evidence="4">
    <location>
        <begin position="464"/>
        <end position="598"/>
    </location>
</feature>
<dbReference type="InterPro" id="IPR050706">
    <property type="entry name" value="Cyclic-di-GMP_PDE-like"/>
</dbReference>
<sequence>MSDETGVARSQDTDPRTDPRSAHQRAFRFFAFLVFAAGVLASLVVGLSGTGFAPYGESIWWIGPLLGAGFLLAERFTIHVDVNRVGWTVSFTEIPLVVGLLVAPFEVVLLAHLLAGMGMLMGTLLSRRALSHGVYNAGVMCLEVAIPFGMVALLSGALQGMGPAWLPVLLGALSSPLVSAVLALGAMRVLGGEIRLSGAVRMALYILVIGLLNTSVALVGYEVAVAQPWGWALVVFLCATVVGLYHAYSGLLRERRDLEALSEVSLAVARSGQDAISRPASVVSHSQTDPVDWRRVTDRIRDQLNANRVVLHLFRDGPSEVVTTVSGEDQGEASAQERPWATRVDPLLRLPGSQVRYFRAADAPEDVRDALRARGATEALVVPLHGAQQVLGTVEAHDRISRWRGFGLADVRLLRTLASHLATALDNRQLLGRLRHDAYHDPLTGLLNRQGFRELTADRLRSERRLVLLRLDLEVLSTVSEALGHAWGDRMVVAAGRRMRDVLGPVAVLARLEGGSFAVLLAGHTDEEVAGLAERLRAEVAAPYPVDRLTVEAGAVVGYAVAGVDPEVRDDADSMLQHADVALRAARNGDVAVRGYAPSMGQIFLRRFQLVTHFRQALDTGQVEVHFQPKIALRDREVIGVEALVRWSHPEFGRLDPDEFVPAVEATGLVDALTCFVMERALEQVRGWLDRGLRLSAAVNLSVRNLADEDFPDVVAEALGRTGVPPELLTFELTESGVMADPERALPVLRRLHALGVVLAVDDFGTGYSSLAYLRQLPVDEVKIDKSFVFGMGSDLSDMAVVRSIIELGHSLGLAVVAEGVEEDAVRDQLVGMGCDTAQGYLISRPLPPDRFEAWLRARTVRARGSRDRLVLTLLS</sequence>
<dbReference type="InterPro" id="IPR029016">
    <property type="entry name" value="GAF-like_dom_sf"/>
</dbReference>
<keyword evidence="6" id="KW-1185">Reference proteome</keyword>
<dbReference type="Pfam" id="PF00990">
    <property type="entry name" value="GGDEF"/>
    <property type="match status" value="1"/>
</dbReference>
<dbReference type="PANTHER" id="PTHR33121:SF70">
    <property type="entry name" value="SIGNALING PROTEIN YKOW"/>
    <property type="match status" value="1"/>
</dbReference>
<reference evidence="5 6" key="1">
    <citation type="submission" date="2013-07" db="EMBL/GenBank/DDBJ databases">
        <authorList>
            <consortium name="DOE Joint Genome Institute"/>
            <person name="Reeve W."/>
            <person name="Huntemann M."/>
            <person name="Han J."/>
            <person name="Chen A."/>
            <person name="Kyrpides N."/>
            <person name="Mavromatis K."/>
            <person name="Markowitz V."/>
            <person name="Palaniappan K."/>
            <person name="Ivanova N."/>
            <person name="Schaumberg A."/>
            <person name="Pati A."/>
            <person name="Liolios K."/>
            <person name="Nordberg H.P."/>
            <person name="Cantor M.N."/>
            <person name="Hua S.X."/>
            <person name="Woyke T."/>
        </authorList>
    </citation>
    <scope>NUCLEOTIDE SEQUENCE [LARGE SCALE GENOMIC DNA]</scope>
    <source>
        <strain evidence="5 6">DSM 43889</strain>
    </source>
</reference>
<feature type="region of interest" description="Disordered" evidence="1">
    <location>
        <begin position="1"/>
        <end position="20"/>
    </location>
</feature>
<keyword evidence="2" id="KW-0812">Transmembrane</keyword>
<organism evidence="5 6">
    <name type="scientific">Actinoalloteichus caeruleus DSM 43889</name>
    <dbReference type="NCBI Taxonomy" id="1120930"/>
    <lineage>
        <taxon>Bacteria</taxon>
        <taxon>Bacillati</taxon>
        <taxon>Actinomycetota</taxon>
        <taxon>Actinomycetes</taxon>
        <taxon>Pseudonocardiales</taxon>
        <taxon>Pseudonocardiaceae</taxon>
        <taxon>Actinoalloteichus</taxon>
        <taxon>Actinoalloteichus cyanogriseus</taxon>
    </lineage>
</organism>
<feature type="transmembrane region" description="Helical" evidence="2">
    <location>
        <begin position="137"/>
        <end position="158"/>
    </location>
</feature>
<feature type="transmembrane region" description="Helical" evidence="2">
    <location>
        <begin position="164"/>
        <end position="190"/>
    </location>
</feature>
<feature type="domain" description="EAL" evidence="3">
    <location>
        <begin position="607"/>
        <end position="860"/>
    </location>
</feature>
<dbReference type="InterPro" id="IPR029787">
    <property type="entry name" value="Nucleotide_cyclase"/>
</dbReference>
<keyword evidence="2" id="KW-1133">Transmembrane helix</keyword>
<dbReference type="Proteomes" id="UP000791080">
    <property type="component" value="Unassembled WGS sequence"/>
</dbReference>
<dbReference type="CDD" id="cd01948">
    <property type="entry name" value="EAL"/>
    <property type="match status" value="1"/>
</dbReference>
<evidence type="ECO:0000259" key="4">
    <source>
        <dbReference type="PROSITE" id="PS50887"/>
    </source>
</evidence>
<dbReference type="Gene3D" id="3.20.20.450">
    <property type="entry name" value="EAL domain"/>
    <property type="match status" value="1"/>
</dbReference>
<feature type="compositionally biased region" description="Basic and acidic residues" evidence="1">
    <location>
        <begin position="11"/>
        <end position="20"/>
    </location>
</feature>
<evidence type="ECO:0000259" key="3">
    <source>
        <dbReference type="PROSITE" id="PS50883"/>
    </source>
</evidence>
<feature type="transmembrane region" description="Helical" evidence="2">
    <location>
        <begin position="26"/>
        <end position="47"/>
    </location>
</feature>
<dbReference type="Pfam" id="PF01590">
    <property type="entry name" value="GAF"/>
    <property type="match status" value="1"/>
</dbReference>
<dbReference type="PANTHER" id="PTHR33121">
    <property type="entry name" value="CYCLIC DI-GMP PHOSPHODIESTERASE PDEF"/>
    <property type="match status" value="1"/>
</dbReference>
<name>A0ABT1JM27_ACTCY</name>
<dbReference type="SUPFAM" id="SSF55781">
    <property type="entry name" value="GAF domain-like"/>
    <property type="match status" value="1"/>
</dbReference>
<dbReference type="InterPro" id="IPR001633">
    <property type="entry name" value="EAL_dom"/>
</dbReference>
<protein>
    <submittedName>
        <fullName evidence="5">Diguanylate cyclase/phosphodiesterase</fullName>
    </submittedName>
</protein>
<dbReference type="InterPro" id="IPR000160">
    <property type="entry name" value="GGDEF_dom"/>
</dbReference>
<dbReference type="SMART" id="SM00267">
    <property type="entry name" value="GGDEF"/>
    <property type="match status" value="1"/>
</dbReference>
<keyword evidence="2" id="KW-0472">Membrane</keyword>
<dbReference type="InterPro" id="IPR003018">
    <property type="entry name" value="GAF"/>
</dbReference>
<dbReference type="SMART" id="SM00065">
    <property type="entry name" value="GAF"/>
    <property type="match status" value="1"/>
</dbReference>
<dbReference type="EMBL" id="AUBJ02000001">
    <property type="protein sequence ID" value="MCP2333392.1"/>
    <property type="molecule type" value="Genomic_DNA"/>
</dbReference>
<dbReference type="SUPFAM" id="SSF141868">
    <property type="entry name" value="EAL domain-like"/>
    <property type="match status" value="1"/>
</dbReference>
<feature type="transmembrane region" description="Helical" evidence="2">
    <location>
        <begin position="202"/>
        <end position="223"/>
    </location>
</feature>
<dbReference type="PROSITE" id="PS50883">
    <property type="entry name" value="EAL"/>
    <property type="match status" value="1"/>
</dbReference>
<dbReference type="RefSeq" id="WP_026419540.1">
    <property type="nucleotide sequence ID" value="NZ_AUBJ02000001.1"/>
</dbReference>
<dbReference type="InterPro" id="IPR035919">
    <property type="entry name" value="EAL_sf"/>
</dbReference>
<proteinExistence type="predicted"/>
<dbReference type="Pfam" id="PF00563">
    <property type="entry name" value="EAL"/>
    <property type="match status" value="1"/>
</dbReference>
<dbReference type="Gene3D" id="3.30.450.40">
    <property type="match status" value="1"/>
</dbReference>
<evidence type="ECO:0000256" key="2">
    <source>
        <dbReference type="SAM" id="Phobius"/>
    </source>
</evidence>
<dbReference type="Gene3D" id="3.30.70.270">
    <property type="match status" value="1"/>
</dbReference>
<feature type="transmembrane region" description="Helical" evidence="2">
    <location>
        <begin position="229"/>
        <end position="248"/>
    </location>
</feature>